<evidence type="ECO:0000256" key="5">
    <source>
        <dbReference type="SAM" id="Phobius"/>
    </source>
</evidence>
<feature type="transmembrane region" description="Helical" evidence="5">
    <location>
        <begin position="357"/>
        <end position="380"/>
    </location>
</feature>
<sequence length="454" mass="45520">MFMTANRAPTLLTPALCGAYFLVLLDVTVVNVALPRIALDLTADSAALAWIVDAYALPLASLLLVSGAIGDHVGHRRVVLAGIVCFWGASAACACAPTVAWLIAPRAVQGIGAALMLPGTLALLVGTIRDERARNRLVGTWAAVGGAALPAGPLIGGLLVEAAGWRSVFWLSVPLIAAAIIPVLRLPREPHASGSARIDRAGAVALTVCLVAFVAAIIETPGSIVAGGVLAGVAICSVIACVRIERHAPQPLLRVPPSGRGMLALAALVAGLMNLCALGVLFVLTRVFQDVHLLGPLGAGLLTLPAMLPLPLLARPSAALASRIGVWWTCAIGAALAAGLAFVAATSADVTDGLGPLVVALALWCTGLGVLTPAVVAAALRAAPEVPGLASGVSNTARQTGGALGVALFSAVAGGVDDPGFAMRCAYLLAGAACVFVVSAGLCAFAARSRGRQG</sequence>
<keyword evidence="8" id="KW-1185">Reference proteome</keyword>
<dbReference type="Proteomes" id="UP000467240">
    <property type="component" value="Unassembled WGS sequence"/>
</dbReference>
<feature type="transmembrane region" description="Helical" evidence="5">
    <location>
        <begin position="198"/>
        <end position="218"/>
    </location>
</feature>
<evidence type="ECO:0000259" key="6">
    <source>
        <dbReference type="PROSITE" id="PS50850"/>
    </source>
</evidence>
<protein>
    <submittedName>
        <fullName evidence="7">MFS transporter</fullName>
    </submittedName>
</protein>
<dbReference type="PANTHER" id="PTHR42718">
    <property type="entry name" value="MAJOR FACILITATOR SUPERFAMILY MULTIDRUG TRANSPORTER MFSC"/>
    <property type="match status" value="1"/>
</dbReference>
<feature type="transmembrane region" description="Helical" evidence="5">
    <location>
        <begin position="224"/>
        <end position="242"/>
    </location>
</feature>
<reference evidence="7 8" key="1">
    <citation type="submission" date="2019-09" db="EMBL/GenBank/DDBJ databases">
        <title>Phylogeny of genus Pseudoclavibacter and closely related genus.</title>
        <authorList>
            <person name="Li Y."/>
        </authorList>
    </citation>
    <scope>NUCLEOTIDE SEQUENCE [LARGE SCALE GENOMIC DNA]</scope>
    <source>
        <strain evidence="7 8">DSM 23821</strain>
    </source>
</reference>
<comment type="subcellular location">
    <subcellularLocation>
        <location evidence="1">Cell membrane</location>
        <topology evidence="1">Multi-pass membrane protein</topology>
    </subcellularLocation>
</comment>
<dbReference type="SUPFAM" id="SSF103473">
    <property type="entry name" value="MFS general substrate transporter"/>
    <property type="match status" value="1"/>
</dbReference>
<comment type="caution">
    <text evidence="7">The sequence shown here is derived from an EMBL/GenBank/DDBJ whole genome shotgun (WGS) entry which is preliminary data.</text>
</comment>
<dbReference type="InterPro" id="IPR020846">
    <property type="entry name" value="MFS_dom"/>
</dbReference>
<feature type="transmembrane region" description="Helical" evidence="5">
    <location>
        <begin position="78"/>
        <end position="104"/>
    </location>
</feature>
<feature type="transmembrane region" description="Helical" evidence="5">
    <location>
        <begin position="326"/>
        <end position="345"/>
    </location>
</feature>
<dbReference type="GO" id="GO:0005886">
    <property type="term" value="C:plasma membrane"/>
    <property type="evidence" value="ECO:0007669"/>
    <property type="project" value="UniProtKB-SubCell"/>
</dbReference>
<feature type="transmembrane region" description="Helical" evidence="5">
    <location>
        <begin position="140"/>
        <end position="162"/>
    </location>
</feature>
<dbReference type="Gene3D" id="1.20.1250.20">
    <property type="entry name" value="MFS general substrate transporter like domains"/>
    <property type="match status" value="1"/>
</dbReference>
<dbReference type="PANTHER" id="PTHR42718:SF49">
    <property type="entry name" value="EXPORT PROTEIN"/>
    <property type="match status" value="1"/>
</dbReference>
<evidence type="ECO:0000256" key="4">
    <source>
        <dbReference type="ARBA" id="ARBA00023136"/>
    </source>
</evidence>
<feature type="transmembrane region" description="Helical" evidence="5">
    <location>
        <begin position="168"/>
        <end position="186"/>
    </location>
</feature>
<dbReference type="Pfam" id="PF07690">
    <property type="entry name" value="MFS_1"/>
    <property type="match status" value="1"/>
</dbReference>
<feature type="transmembrane region" description="Helical" evidence="5">
    <location>
        <begin position="110"/>
        <end position="128"/>
    </location>
</feature>
<feature type="transmembrane region" description="Helical" evidence="5">
    <location>
        <begin position="263"/>
        <end position="285"/>
    </location>
</feature>
<name>A0A7J5BN80_9MICO</name>
<gene>
    <name evidence="7" type="ORF">F8O01_15290</name>
</gene>
<accession>A0A7J5BN80</accession>
<feature type="transmembrane region" description="Helical" evidence="5">
    <location>
        <begin position="428"/>
        <end position="447"/>
    </location>
</feature>
<dbReference type="InterPro" id="IPR036259">
    <property type="entry name" value="MFS_trans_sf"/>
</dbReference>
<evidence type="ECO:0000256" key="2">
    <source>
        <dbReference type="ARBA" id="ARBA00022692"/>
    </source>
</evidence>
<dbReference type="InterPro" id="IPR011701">
    <property type="entry name" value="MFS"/>
</dbReference>
<evidence type="ECO:0000313" key="8">
    <source>
        <dbReference type="Proteomes" id="UP000467240"/>
    </source>
</evidence>
<feature type="transmembrane region" description="Helical" evidence="5">
    <location>
        <begin position="291"/>
        <end position="314"/>
    </location>
</feature>
<dbReference type="EMBL" id="WBJZ01000023">
    <property type="protein sequence ID" value="KAB1653432.1"/>
    <property type="molecule type" value="Genomic_DNA"/>
</dbReference>
<feature type="transmembrane region" description="Helical" evidence="5">
    <location>
        <begin position="12"/>
        <end position="34"/>
    </location>
</feature>
<feature type="domain" description="Major facilitator superfamily (MFS) profile" evidence="6">
    <location>
        <begin position="12"/>
        <end position="449"/>
    </location>
</feature>
<dbReference type="PROSITE" id="PS50850">
    <property type="entry name" value="MFS"/>
    <property type="match status" value="1"/>
</dbReference>
<dbReference type="CDD" id="cd17321">
    <property type="entry name" value="MFS_MMR_MDR_like"/>
    <property type="match status" value="1"/>
</dbReference>
<feature type="transmembrane region" description="Helical" evidence="5">
    <location>
        <begin position="46"/>
        <end position="66"/>
    </location>
</feature>
<dbReference type="Gene3D" id="1.20.1720.10">
    <property type="entry name" value="Multidrug resistance protein D"/>
    <property type="match status" value="1"/>
</dbReference>
<dbReference type="AlphaFoldDB" id="A0A7J5BN80"/>
<evidence type="ECO:0000256" key="3">
    <source>
        <dbReference type="ARBA" id="ARBA00022989"/>
    </source>
</evidence>
<organism evidence="7 8">
    <name type="scientific">Pseudoclavibacter chungangensis</name>
    <dbReference type="NCBI Taxonomy" id="587635"/>
    <lineage>
        <taxon>Bacteria</taxon>
        <taxon>Bacillati</taxon>
        <taxon>Actinomycetota</taxon>
        <taxon>Actinomycetes</taxon>
        <taxon>Micrococcales</taxon>
        <taxon>Microbacteriaceae</taxon>
        <taxon>Pseudoclavibacter</taxon>
    </lineage>
</organism>
<keyword evidence="2 5" id="KW-0812">Transmembrane</keyword>
<proteinExistence type="predicted"/>
<evidence type="ECO:0000313" key="7">
    <source>
        <dbReference type="EMBL" id="KAB1653432.1"/>
    </source>
</evidence>
<dbReference type="GO" id="GO:0022857">
    <property type="term" value="F:transmembrane transporter activity"/>
    <property type="evidence" value="ECO:0007669"/>
    <property type="project" value="InterPro"/>
</dbReference>
<keyword evidence="4 5" id="KW-0472">Membrane</keyword>
<dbReference type="OrthoDB" id="4080117at2"/>
<evidence type="ECO:0000256" key="1">
    <source>
        <dbReference type="ARBA" id="ARBA00004651"/>
    </source>
</evidence>
<keyword evidence="3 5" id="KW-1133">Transmembrane helix</keyword>